<feature type="transmembrane region" description="Helical" evidence="1">
    <location>
        <begin position="68"/>
        <end position="91"/>
    </location>
</feature>
<feature type="transmembrane region" description="Helical" evidence="1">
    <location>
        <begin position="198"/>
        <end position="220"/>
    </location>
</feature>
<evidence type="ECO:0000313" key="3">
    <source>
        <dbReference type="Proteomes" id="UP000616839"/>
    </source>
</evidence>
<keyword evidence="1" id="KW-1133">Transmembrane helix</keyword>
<feature type="transmembrane region" description="Helical" evidence="1">
    <location>
        <begin position="103"/>
        <end position="131"/>
    </location>
</feature>
<accession>A0A927PYI6</accession>
<name>A0A927PYI6_9ACTN</name>
<dbReference type="RefSeq" id="WP_192139710.1">
    <property type="nucleotide sequence ID" value="NZ_JACYXZ010000001.1"/>
</dbReference>
<dbReference type="AlphaFoldDB" id="A0A927PYI6"/>
<keyword evidence="3" id="KW-1185">Reference proteome</keyword>
<keyword evidence="1" id="KW-0812">Transmembrane</keyword>
<dbReference type="Proteomes" id="UP000616839">
    <property type="component" value="Unassembled WGS sequence"/>
</dbReference>
<evidence type="ECO:0008006" key="4">
    <source>
        <dbReference type="Google" id="ProtNLM"/>
    </source>
</evidence>
<evidence type="ECO:0000313" key="2">
    <source>
        <dbReference type="EMBL" id="MBD8868228.1"/>
    </source>
</evidence>
<organism evidence="2 3">
    <name type="scientific">Nocardioides donggukensis</name>
    <dbReference type="NCBI Taxonomy" id="2774019"/>
    <lineage>
        <taxon>Bacteria</taxon>
        <taxon>Bacillati</taxon>
        <taxon>Actinomycetota</taxon>
        <taxon>Actinomycetes</taxon>
        <taxon>Propionibacteriales</taxon>
        <taxon>Nocardioidaceae</taxon>
        <taxon>Nocardioides</taxon>
    </lineage>
</organism>
<feature type="transmembrane region" description="Helical" evidence="1">
    <location>
        <begin position="281"/>
        <end position="314"/>
    </location>
</feature>
<dbReference type="EMBL" id="JACYXZ010000001">
    <property type="protein sequence ID" value="MBD8868228.1"/>
    <property type="molecule type" value="Genomic_DNA"/>
</dbReference>
<feature type="transmembrane region" description="Helical" evidence="1">
    <location>
        <begin position="12"/>
        <end position="35"/>
    </location>
</feature>
<comment type="caution">
    <text evidence="2">The sequence shown here is derived from an EMBL/GenBank/DDBJ whole genome shotgun (WGS) entry which is preliminary data.</text>
</comment>
<protein>
    <recommendedName>
        <fullName evidence="4">DUF4064 domain-containing protein</fullName>
    </recommendedName>
</protein>
<keyword evidence="1" id="KW-0472">Membrane</keyword>
<gene>
    <name evidence="2" type="ORF">IE331_01200</name>
</gene>
<feature type="transmembrane region" description="Helical" evidence="1">
    <location>
        <begin position="247"/>
        <end position="269"/>
    </location>
</feature>
<evidence type="ECO:0000256" key="1">
    <source>
        <dbReference type="SAM" id="Phobius"/>
    </source>
</evidence>
<proteinExistence type="predicted"/>
<reference evidence="2" key="1">
    <citation type="submission" date="2020-09" db="EMBL/GenBank/DDBJ databases">
        <title>Nocardioides sp. strain MJB4 16S ribosomal RNA gene Genome sequencing and assembly.</title>
        <authorList>
            <person name="Kim I."/>
        </authorList>
    </citation>
    <scope>NUCLEOTIDE SEQUENCE</scope>
    <source>
        <strain evidence="2">MJB4</strain>
    </source>
</reference>
<sequence length="334" mass="34727">MSDGKLVRPPQVTMAAWVTIVGSAFLVLTVFDTVANLRSLDTRTSVEETLGSPPLDGLGLGVERALSLMHVMAVVAAACATAAAILGWQVLRRNTLARVALSVLVVPLFVAGIVTGGFLSSMVAVSVVLLWSRPARDWFNGIAPAAPPSPPPPRDPALGPPPFSGFGTLPPQEGALVAGSVPDHPYAVRPRPVVQACILTWAFSSMVLGTVLVSGLALALDSSVLQEAYASDPVLADAGLSLDDVRLTAAVFAGLFGVWAIVALVLGVLTYRRHEWARITLIVSAAVAGALSLVAAIALPVVLMLTAACALTVVQLVRPASTAWFTDRPVERNP</sequence>